<dbReference type="Proteomes" id="UP000000245">
    <property type="component" value="Chromosome"/>
</dbReference>
<dbReference type="SUPFAM" id="SSF50156">
    <property type="entry name" value="PDZ domain-like"/>
    <property type="match status" value="1"/>
</dbReference>
<dbReference type="CDD" id="cd23081">
    <property type="entry name" value="cpPDZ_EcRseP-like"/>
    <property type="match status" value="1"/>
</dbReference>
<evidence type="ECO:0000256" key="9">
    <source>
        <dbReference type="ARBA" id="ARBA00023049"/>
    </source>
</evidence>
<evidence type="ECO:0000256" key="3">
    <source>
        <dbReference type="ARBA" id="ARBA00007931"/>
    </source>
</evidence>
<dbReference type="CDD" id="cd06163">
    <property type="entry name" value="S2P-M50_PDZ_RseP-like"/>
    <property type="match status" value="1"/>
</dbReference>
<keyword evidence="8 11" id="KW-1133">Transmembrane helix</keyword>
<dbReference type="AlphaFoldDB" id="A5G1L7"/>
<feature type="transmembrane region" description="Helical" evidence="11">
    <location>
        <begin position="327"/>
        <end position="345"/>
    </location>
</feature>
<protein>
    <recommendedName>
        <fullName evidence="11">Zinc metalloprotease</fullName>
        <ecNumber evidence="11">3.4.24.-</ecNumber>
    </recommendedName>
</protein>
<keyword evidence="6 11" id="KW-0378">Hydrolase</keyword>
<dbReference type="KEGG" id="acr:Acry_2558"/>
<evidence type="ECO:0000256" key="8">
    <source>
        <dbReference type="ARBA" id="ARBA00022989"/>
    </source>
</evidence>
<evidence type="ECO:0000256" key="6">
    <source>
        <dbReference type="ARBA" id="ARBA00022801"/>
    </source>
</evidence>
<dbReference type="PANTHER" id="PTHR42837:SF2">
    <property type="entry name" value="MEMBRANE METALLOPROTEASE ARASP2, CHLOROPLASTIC-RELATED"/>
    <property type="match status" value="1"/>
</dbReference>
<dbReference type="Gene3D" id="2.30.42.10">
    <property type="match status" value="1"/>
</dbReference>
<keyword evidence="14" id="KW-1185">Reference proteome</keyword>
<dbReference type="STRING" id="349163.Acry_2558"/>
<dbReference type="GO" id="GO:0016020">
    <property type="term" value="C:membrane"/>
    <property type="evidence" value="ECO:0007669"/>
    <property type="project" value="UniProtKB-SubCell"/>
</dbReference>
<keyword evidence="7 11" id="KW-0862">Zinc</keyword>
<dbReference type="PANTHER" id="PTHR42837">
    <property type="entry name" value="REGULATOR OF SIGMA-E PROTEASE RSEP"/>
    <property type="match status" value="1"/>
</dbReference>
<dbReference type="Pfam" id="PF02163">
    <property type="entry name" value="Peptidase_M50"/>
    <property type="match status" value="1"/>
</dbReference>
<dbReference type="GO" id="GO:0046872">
    <property type="term" value="F:metal ion binding"/>
    <property type="evidence" value="ECO:0007669"/>
    <property type="project" value="UniProtKB-KW"/>
</dbReference>
<gene>
    <name evidence="13" type="ordered locus">Acry_2558</name>
</gene>
<evidence type="ECO:0000313" key="13">
    <source>
        <dbReference type="EMBL" id="ABQ31749.1"/>
    </source>
</evidence>
<comment type="similarity">
    <text evidence="3 11">Belongs to the peptidase M50B family.</text>
</comment>
<dbReference type="RefSeq" id="WP_012040141.1">
    <property type="nucleotide sequence ID" value="NC_009484.1"/>
</dbReference>
<dbReference type="EC" id="3.4.24.-" evidence="11"/>
<keyword evidence="9 11" id="KW-0482">Metalloprotease</keyword>
<dbReference type="HOGENOM" id="CLU_025778_1_0_5"/>
<dbReference type="InterPro" id="IPR036034">
    <property type="entry name" value="PDZ_sf"/>
</dbReference>
<dbReference type="InterPro" id="IPR001478">
    <property type="entry name" value="PDZ"/>
</dbReference>
<keyword evidence="11" id="KW-0479">Metal-binding</keyword>
<evidence type="ECO:0000256" key="5">
    <source>
        <dbReference type="ARBA" id="ARBA00022692"/>
    </source>
</evidence>
<accession>A5G1L7</accession>
<organism evidence="13 14">
    <name type="scientific">Acidiphilium cryptum (strain JF-5)</name>
    <dbReference type="NCBI Taxonomy" id="349163"/>
    <lineage>
        <taxon>Bacteria</taxon>
        <taxon>Pseudomonadati</taxon>
        <taxon>Pseudomonadota</taxon>
        <taxon>Alphaproteobacteria</taxon>
        <taxon>Acetobacterales</taxon>
        <taxon>Acidocellaceae</taxon>
        <taxon>Acidiphilium</taxon>
    </lineage>
</organism>
<dbReference type="eggNOG" id="COG0750">
    <property type="taxonomic scope" value="Bacteria"/>
</dbReference>
<keyword evidence="4 13" id="KW-0645">Protease</keyword>
<dbReference type="InterPro" id="IPR041489">
    <property type="entry name" value="PDZ_6"/>
</dbReference>
<name>A5G1L7_ACICJ</name>
<reference evidence="13 14" key="1">
    <citation type="submission" date="2007-05" db="EMBL/GenBank/DDBJ databases">
        <title>Complete sequence of chromosome of Acidiphilium cryptum JF-5.</title>
        <authorList>
            <consortium name="US DOE Joint Genome Institute"/>
            <person name="Copeland A."/>
            <person name="Lucas S."/>
            <person name="Lapidus A."/>
            <person name="Barry K."/>
            <person name="Detter J.C."/>
            <person name="Glavina del Rio T."/>
            <person name="Hammon N."/>
            <person name="Israni S."/>
            <person name="Dalin E."/>
            <person name="Tice H."/>
            <person name="Pitluck S."/>
            <person name="Sims D."/>
            <person name="Brettin T."/>
            <person name="Bruce D."/>
            <person name="Han C."/>
            <person name="Schmutz J."/>
            <person name="Larimer F."/>
            <person name="Land M."/>
            <person name="Hauser L."/>
            <person name="Kyrpides N."/>
            <person name="Kim E."/>
            <person name="Magnuson T."/>
            <person name="Richardson P."/>
        </authorList>
    </citation>
    <scope>NUCLEOTIDE SEQUENCE [LARGE SCALE GENOMIC DNA]</scope>
    <source>
        <strain evidence="13 14">JF-5</strain>
    </source>
</reference>
<keyword evidence="10 11" id="KW-0472">Membrane</keyword>
<feature type="transmembrane region" description="Helical" evidence="11">
    <location>
        <begin position="111"/>
        <end position="134"/>
    </location>
</feature>
<dbReference type="Pfam" id="PF17820">
    <property type="entry name" value="PDZ_6"/>
    <property type="match status" value="1"/>
</dbReference>
<comment type="cofactor">
    <cofactor evidence="1 11">
        <name>Zn(2+)</name>
        <dbReference type="ChEBI" id="CHEBI:29105"/>
    </cofactor>
</comment>
<evidence type="ECO:0000256" key="2">
    <source>
        <dbReference type="ARBA" id="ARBA00004141"/>
    </source>
</evidence>
<dbReference type="PROSITE" id="PS50106">
    <property type="entry name" value="PDZ"/>
    <property type="match status" value="1"/>
</dbReference>
<evidence type="ECO:0000256" key="1">
    <source>
        <dbReference type="ARBA" id="ARBA00001947"/>
    </source>
</evidence>
<evidence type="ECO:0000256" key="4">
    <source>
        <dbReference type="ARBA" id="ARBA00022670"/>
    </source>
</evidence>
<evidence type="ECO:0000256" key="7">
    <source>
        <dbReference type="ARBA" id="ARBA00022833"/>
    </source>
</evidence>
<evidence type="ECO:0000259" key="12">
    <source>
        <dbReference type="PROSITE" id="PS50106"/>
    </source>
</evidence>
<dbReference type="EMBL" id="CP000697">
    <property type="protein sequence ID" value="ABQ31749.1"/>
    <property type="molecule type" value="Genomic_DNA"/>
</dbReference>
<evidence type="ECO:0000256" key="11">
    <source>
        <dbReference type="RuleBase" id="RU362031"/>
    </source>
</evidence>
<dbReference type="InterPro" id="IPR008915">
    <property type="entry name" value="Peptidase_M50"/>
</dbReference>
<dbReference type="SMART" id="SM00228">
    <property type="entry name" value="PDZ"/>
    <property type="match status" value="1"/>
</dbReference>
<dbReference type="GO" id="GO:0004222">
    <property type="term" value="F:metalloendopeptidase activity"/>
    <property type="evidence" value="ECO:0007669"/>
    <property type="project" value="InterPro"/>
</dbReference>
<evidence type="ECO:0000256" key="10">
    <source>
        <dbReference type="ARBA" id="ARBA00023136"/>
    </source>
</evidence>
<proteinExistence type="inferred from homology"/>
<evidence type="ECO:0000313" key="14">
    <source>
        <dbReference type="Proteomes" id="UP000000245"/>
    </source>
</evidence>
<dbReference type="NCBIfam" id="TIGR00054">
    <property type="entry name" value="RIP metalloprotease RseP"/>
    <property type="match status" value="1"/>
</dbReference>
<dbReference type="GO" id="GO:0006508">
    <property type="term" value="P:proteolysis"/>
    <property type="evidence" value="ECO:0007669"/>
    <property type="project" value="UniProtKB-KW"/>
</dbReference>
<sequence length="353" mass="36819">MIDFLRSALGFIVVLGVLVTVHELGHYLVARWRGVTVEAFSLGFGPALFSRTDRHGTVWKISAIPLGGYVRMKGWAEFGAEQAGAADPGSFGSKRLSARAAVVAAGPAANFLLAIVLFSGVFATAGVPTVLPVISKVMAGSPAAAAGLAKGDRVVSMNGQPIGTFDQLSAVVAAHPDGRIALSYTRSGETHSLNLTLGTAKIDGKTIGRLGIEGADVEMRRLSPPQAIVRGVAVTWQATAATLHGLWQLIDQHKGLNQLGGPVRIAQISGQAVAHGLADLVSFMALLSVNLGLINLVPIPVLDGGHLLFYAAEAAAGRALPRRVQEVALQFGAALLVCLIIFVTWHDIAHLFG</sequence>
<feature type="transmembrane region" description="Helical" evidence="11">
    <location>
        <begin position="7"/>
        <end position="29"/>
    </location>
</feature>
<keyword evidence="5 11" id="KW-0812">Transmembrane</keyword>
<comment type="subcellular location">
    <subcellularLocation>
        <location evidence="2">Membrane</location>
        <topology evidence="2">Multi-pass membrane protein</topology>
    </subcellularLocation>
</comment>
<dbReference type="InterPro" id="IPR004387">
    <property type="entry name" value="Pept_M50_Zn"/>
</dbReference>
<feature type="domain" description="PDZ" evidence="12">
    <location>
        <begin position="133"/>
        <end position="171"/>
    </location>
</feature>